<evidence type="ECO:0000256" key="3">
    <source>
        <dbReference type="ARBA" id="ARBA00022692"/>
    </source>
</evidence>
<evidence type="ECO:0000256" key="7">
    <source>
        <dbReference type="SAM" id="Phobius"/>
    </source>
</evidence>
<accession>A0AAN9V736</accession>
<dbReference type="EMBL" id="JAKJXP020000018">
    <property type="protein sequence ID" value="KAK7754733.1"/>
    <property type="molecule type" value="Genomic_DNA"/>
</dbReference>
<feature type="transmembrane region" description="Helical" evidence="7">
    <location>
        <begin position="154"/>
        <end position="178"/>
    </location>
</feature>
<evidence type="ECO:0000256" key="1">
    <source>
        <dbReference type="ARBA" id="ARBA00004141"/>
    </source>
</evidence>
<evidence type="ECO:0000313" key="8">
    <source>
        <dbReference type="EMBL" id="KAK7754733.1"/>
    </source>
</evidence>
<gene>
    <name evidence="8" type="ORF">SLS62_003291</name>
</gene>
<evidence type="ECO:0000313" key="9">
    <source>
        <dbReference type="Proteomes" id="UP001320420"/>
    </source>
</evidence>
<name>A0AAN9V736_9PEZI</name>
<feature type="transmembrane region" description="Helical" evidence="7">
    <location>
        <begin position="250"/>
        <end position="269"/>
    </location>
</feature>
<dbReference type="GO" id="GO:0016020">
    <property type="term" value="C:membrane"/>
    <property type="evidence" value="ECO:0007669"/>
    <property type="project" value="UniProtKB-SubCell"/>
</dbReference>
<evidence type="ECO:0000256" key="4">
    <source>
        <dbReference type="ARBA" id="ARBA00022989"/>
    </source>
</evidence>
<sequence>MSSGSSKKVVQSNVVEEDVNPDVSLVTYKPRSWKTYLWDSWDKSPEERKLILKLDLTLMTFGCVGTFIKYLDKYVTPEMSTIRITDGPSSNAVVSEPMNSMAFWLKQWNVIKPGSYTVPQINNYVTPIQAVTVVATVFMAWASDSWLRGCRWPMLVLGSSVTAIVDITLASTVVFPEARAGRWVLYYLTGFCQASNSMFWAWTQDTLSGDPATRAFASAGLNVWASLAQAVIPLALFQTVDQPAVVAGNYGSFGFSILHASTALSLAYLQHRRGRRSFSEPEPEVTSDTERADGDSKAIQVGDRIV</sequence>
<comment type="caution">
    <text evidence="8">The sequence shown here is derived from an EMBL/GenBank/DDBJ whole genome shotgun (WGS) entry which is preliminary data.</text>
</comment>
<evidence type="ECO:0000256" key="2">
    <source>
        <dbReference type="ARBA" id="ARBA00022448"/>
    </source>
</evidence>
<feature type="region of interest" description="Disordered" evidence="6">
    <location>
        <begin position="275"/>
        <end position="297"/>
    </location>
</feature>
<dbReference type="PANTHER" id="PTHR43791:SF39">
    <property type="entry name" value="TRANSPORTER LIZ1_SEO1, PUTATIVE (AFU_ORTHOLOGUE AFUA_3G00980)-RELATED"/>
    <property type="match status" value="1"/>
</dbReference>
<dbReference type="AlphaFoldDB" id="A0AAN9V736"/>
<dbReference type="Gene3D" id="1.20.1250.20">
    <property type="entry name" value="MFS general substrate transporter like domains"/>
    <property type="match status" value="1"/>
</dbReference>
<keyword evidence="4 7" id="KW-1133">Transmembrane helix</keyword>
<keyword evidence="9" id="KW-1185">Reference proteome</keyword>
<dbReference type="GO" id="GO:0022857">
    <property type="term" value="F:transmembrane transporter activity"/>
    <property type="evidence" value="ECO:0007669"/>
    <property type="project" value="TreeGrafter"/>
</dbReference>
<evidence type="ECO:0000256" key="6">
    <source>
        <dbReference type="SAM" id="MobiDB-lite"/>
    </source>
</evidence>
<evidence type="ECO:0000256" key="5">
    <source>
        <dbReference type="ARBA" id="ARBA00023136"/>
    </source>
</evidence>
<comment type="subcellular location">
    <subcellularLocation>
        <location evidence="1">Membrane</location>
        <topology evidence="1">Multi-pass membrane protein</topology>
    </subcellularLocation>
</comment>
<keyword evidence="3 7" id="KW-0812">Transmembrane</keyword>
<organism evidence="8 9">
    <name type="scientific">Diatrype stigma</name>
    <dbReference type="NCBI Taxonomy" id="117547"/>
    <lineage>
        <taxon>Eukaryota</taxon>
        <taxon>Fungi</taxon>
        <taxon>Dikarya</taxon>
        <taxon>Ascomycota</taxon>
        <taxon>Pezizomycotina</taxon>
        <taxon>Sordariomycetes</taxon>
        <taxon>Xylariomycetidae</taxon>
        <taxon>Xylariales</taxon>
        <taxon>Diatrypaceae</taxon>
        <taxon>Diatrype</taxon>
    </lineage>
</organism>
<feature type="transmembrane region" description="Helical" evidence="7">
    <location>
        <begin position="215"/>
        <end position="238"/>
    </location>
</feature>
<dbReference type="InterPro" id="IPR036259">
    <property type="entry name" value="MFS_trans_sf"/>
</dbReference>
<protein>
    <submittedName>
        <fullName evidence="8">Uncharacterized protein</fullName>
    </submittedName>
</protein>
<feature type="transmembrane region" description="Helical" evidence="7">
    <location>
        <begin position="124"/>
        <end position="142"/>
    </location>
</feature>
<proteinExistence type="predicted"/>
<dbReference type="SUPFAM" id="SSF103473">
    <property type="entry name" value="MFS general substrate transporter"/>
    <property type="match status" value="1"/>
</dbReference>
<dbReference type="Proteomes" id="UP001320420">
    <property type="component" value="Unassembled WGS sequence"/>
</dbReference>
<keyword evidence="5 7" id="KW-0472">Membrane</keyword>
<dbReference type="PANTHER" id="PTHR43791">
    <property type="entry name" value="PERMEASE-RELATED"/>
    <property type="match status" value="1"/>
</dbReference>
<keyword evidence="2" id="KW-0813">Transport</keyword>
<reference evidence="8 9" key="1">
    <citation type="submission" date="2024-02" db="EMBL/GenBank/DDBJ databases">
        <title>De novo assembly and annotation of 12 fungi associated with fruit tree decline syndrome in Ontario, Canada.</title>
        <authorList>
            <person name="Sulman M."/>
            <person name="Ellouze W."/>
            <person name="Ilyukhin E."/>
        </authorList>
    </citation>
    <scope>NUCLEOTIDE SEQUENCE [LARGE SCALE GENOMIC DNA]</scope>
    <source>
        <strain evidence="8 9">M11/M66-122</strain>
    </source>
</reference>